<dbReference type="HOGENOM" id="CLU_2514302_0_0_1"/>
<protein>
    <submittedName>
        <fullName evidence="1">Uncharacterized protein</fullName>
    </submittedName>
</protein>
<keyword evidence="2" id="KW-1185">Reference proteome</keyword>
<reference evidence="2" key="2">
    <citation type="submission" date="2015-01" db="EMBL/GenBank/DDBJ databases">
        <title>Evolutionary Origins and Diversification of the Mycorrhizal Mutualists.</title>
        <authorList>
            <consortium name="DOE Joint Genome Institute"/>
            <consortium name="Mycorrhizal Genomics Consortium"/>
            <person name="Kohler A."/>
            <person name="Kuo A."/>
            <person name="Nagy L.G."/>
            <person name="Floudas D."/>
            <person name="Copeland A."/>
            <person name="Barry K.W."/>
            <person name="Cichocki N."/>
            <person name="Veneault-Fourrey C."/>
            <person name="LaButti K."/>
            <person name="Lindquist E.A."/>
            <person name="Lipzen A."/>
            <person name="Lundell T."/>
            <person name="Morin E."/>
            <person name="Murat C."/>
            <person name="Riley R."/>
            <person name="Ohm R."/>
            <person name="Sun H."/>
            <person name="Tunlid A."/>
            <person name="Henrissat B."/>
            <person name="Grigoriev I.V."/>
            <person name="Hibbett D.S."/>
            <person name="Martin F."/>
        </authorList>
    </citation>
    <scope>NUCLEOTIDE SEQUENCE [LARGE SCALE GENOMIC DNA]</scope>
    <source>
        <strain evidence="2">MUT 4182</strain>
    </source>
</reference>
<proteinExistence type="predicted"/>
<evidence type="ECO:0000313" key="2">
    <source>
        <dbReference type="Proteomes" id="UP000054248"/>
    </source>
</evidence>
<organism evidence="1 2">
    <name type="scientific">Tulasnella calospora MUT 4182</name>
    <dbReference type="NCBI Taxonomy" id="1051891"/>
    <lineage>
        <taxon>Eukaryota</taxon>
        <taxon>Fungi</taxon>
        <taxon>Dikarya</taxon>
        <taxon>Basidiomycota</taxon>
        <taxon>Agaricomycotina</taxon>
        <taxon>Agaricomycetes</taxon>
        <taxon>Cantharellales</taxon>
        <taxon>Tulasnellaceae</taxon>
        <taxon>Tulasnella</taxon>
    </lineage>
</organism>
<gene>
    <name evidence="1" type="ORF">M407DRAFT_33751</name>
</gene>
<sequence>MPPSSRTFRVHIPIVHLDQSEHWKVDPVPPRHRTVHPNGLEILAISRQDGPQARGWSLRYGESGPKGSTLTSKWTSVVEKIGPER</sequence>
<dbReference type="AlphaFoldDB" id="A0A0C3L4R1"/>
<accession>A0A0C3L4R1</accession>
<dbReference type="EMBL" id="KN823522">
    <property type="protein sequence ID" value="KIO16597.1"/>
    <property type="molecule type" value="Genomic_DNA"/>
</dbReference>
<evidence type="ECO:0000313" key="1">
    <source>
        <dbReference type="EMBL" id="KIO16597.1"/>
    </source>
</evidence>
<dbReference type="Proteomes" id="UP000054248">
    <property type="component" value="Unassembled WGS sequence"/>
</dbReference>
<name>A0A0C3L4R1_9AGAM</name>
<reference evidence="1 2" key="1">
    <citation type="submission" date="2014-04" db="EMBL/GenBank/DDBJ databases">
        <authorList>
            <consortium name="DOE Joint Genome Institute"/>
            <person name="Kuo A."/>
            <person name="Girlanda M."/>
            <person name="Perotto S."/>
            <person name="Kohler A."/>
            <person name="Nagy L.G."/>
            <person name="Floudas D."/>
            <person name="Copeland A."/>
            <person name="Barry K.W."/>
            <person name="Cichocki N."/>
            <person name="Veneault-Fourrey C."/>
            <person name="LaButti K."/>
            <person name="Lindquist E.A."/>
            <person name="Lipzen A."/>
            <person name="Lundell T."/>
            <person name="Morin E."/>
            <person name="Murat C."/>
            <person name="Sun H."/>
            <person name="Tunlid A."/>
            <person name="Henrissat B."/>
            <person name="Grigoriev I.V."/>
            <person name="Hibbett D.S."/>
            <person name="Martin F."/>
            <person name="Nordberg H.P."/>
            <person name="Cantor M.N."/>
            <person name="Hua S.X."/>
        </authorList>
    </citation>
    <scope>NUCLEOTIDE SEQUENCE [LARGE SCALE GENOMIC DNA]</scope>
    <source>
        <strain evidence="1 2">MUT 4182</strain>
    </source>
</reference>